<gene>
    <name evidence="1" type="ORF">CTEN210_03369</name>
</gene>
<comment type="caution">
    <text evidence="1">The sequence shown here is derived from an EMBL/GenBank/DDBJ whole genome shotgun (WGS) entry which is preliminary data.</text>
</comment>
<dbReference type="Proteomes" id="UP001054902">
    <property type="component" value="Unassembled WGS sequence"/>
</dbReference>
<keyword evidence="2" id="KW-1185">Reference proteome</keyword>
<proteinExistence type="predicted"/>
<protein>
    <submittedName>
        <fullName evidence="1">Uncharacterized protein</fullName>
    </submittedName>
</protein>
<dbReference type="AlphaFoldDB" id="A0AAD3H1H1"/>
<name>A0AAD3H1H1_9STRA</name>
<dbReference type="EMBL" id="BLLK01000022">
    <property type="protein sequence ID" value="GFH46895.1"/>
    <property type="molecule type" value="Genomic_DNA"/>
</dbReference>
<organism evidence="1 2">
    <name type="scientific">Chaetoceros tenuissimus</name>
    <dbReference type="NCBI Taxonomy" id="426638"/>
    <lineage>
        <taxon>Eukaryota</taxon>
        <taxon>Sar</taxon>
        <taxon>Stramenopiles</taxon>
        <taxon>Ochrophyta</taxon>
        <taxon>Bacillariophyta</taxon>
        <taxon>Coscinodiscophyceae</taxon>
        <taxon>Chaetocerotophycidae</taxon>
        <taxon>Chaetocerotales</taxon>
        <taxon>Chaetocerotaceae</taxon>
        <taxon>Chaetoceros</taxon>
    </lineage>
</organism>
<reference evidence="1 2" key="1">
    <citation type="journal article" date="2021" name="Sci. Rep.">
        <title>The genome of the diatom Chaetoceros tenuissimus carries an ancient integrated fragment of an extant virus.</title>
        <authorList>
            <person name="Hongo Y."/>
            <person name="Kimura K."/>
            <person name="Takaki Y."/>
            <person name="Yoshida Y."/>
            <person name="Baba S."/>
            <person name="Kobayashi G."/>
            <person name="Nagasaki K."/>
            <person name="Hano T."/>
            <person name="Tomaru Y."/>
        </authorList>
    </citation>
    <scope>NUCLEOTIDE SEQUENCE [LARGE SCALE GENOMIC DNA]</scope>
    <source>
        <strain evidence="1 2">NIES-3715</strain>
    </source>
</reference>
<evidence type="ECO:0000313" key="2">
    <source>
        <dbReference type="Proteomes" id="UP001054902"/>
    </source>
</evidence>
<accession>A0AAD3H1H1</accession>
<evidence type="ECO:0000313" key="1">
    <source>
        <dbReference type="EMBL" id="GFH46895.1"/>
    </source>
</evidence>
<dbReference type="SUPFAM" id="SSF52047">
    <property type="entry name" value="RNI-like"/>
    <property type="match status" value="1"/>
</dbReference>
<sequence>MNLFENFYGYQEKACCVATIVEDDGSIRSHEVEVNEETFVELTEKYSCTVLERSRNTNWKLEKVRRQFPMCNPILASYQRQKGNEENNNYDIQTIFTGTSFGPKEERNIPVEMRGITLRQLRAVKANIERRCIEEKWVSTKDWETRLCPENVNLYDIDHYIIRPFTQDVKKSFVECLPSTAGIQPPRFFISHWWGESFFKTMDCIEQLYKDFQVNNNDETAQRGGGMTLDTPIWVCAFANNQHKLEEELTADPSESGFAKAMQVAEYRTVSILDENGTAFERIWCIFELHQTLIHRNTLKRKKGDVSKGESSAGLWTVYTSHDHVYESFSYRNYGDKECRKAIGIVPGGCPGEQGFATILREQAFPATLIDHGLDIRIQNAKSSKESDRENILKYIGNKGNFAFKNMQPFKKYVNYDKLNKAVKGEFASNMGILRIASTLDNKSTWRKVMNFMSSSIRTAPMKFSFAEDNGWDHLTTEQAANIVFNLPPNIVELTIESAHFGPQFLESLLLWLRRADNLKVLCIEKTMSNDGKQGGRDFGRKLAGILKSKDNIEQIKLYHTDFLGARNTKQWMKAFKRMKTLKKLEIIGLSDNVSKVTTTDESSCALYPLDHRQRLYWHQKDEVFPDACFSEKQLSVLLKAAAHVEDVDIRR</sequence>